<dbReference type="EnsemblBacteria" id="ACS30552">
    <property type="protein sequence ID" value="ACS30552"/>
    <property type="gene ID" value="Mlut_10400"/>
</dbReference>
<name>C5CB19_MICLC</name>
<keyword evidence="2" id="KW-0812">Transmembrane</keyword>
<accession>C5CB19</accession>
<dbReference type="KEGG" id="mlu:Mlut_10400"/>
<evidence type="ECO:0000256" key="1">
    <source>
        <dbReference type="SAM" id="MobiDB-lite"/>
    </source>
</evidence>
<evidence type="ECO:0000256" key="2">
    <source>
        <dbReference type="SAM" id="Phobius"/>
    </source>
</evidence>
<dbReference type="Proteomes" id="UP000248985">
    <property type="component" value="Chromosome 1"/>
</dbReference>
<feature type="compositionally biased region" description="Low complexity" evidence="1">
    <location>
        <begin position="298"/>
        <end position="316"/>
    </location>
</feature>
<proteinExistence type="predicted"/>
<feature type="region of interest" description="Disordered" evidence="1">
    <location>
        <begin position="285"/>
        <end position="330"/>
    </location>
</feature>
<dbReference type="HOGENOM" id="CLU_773421_0_0_11"/>
<evidence type="ECO:0000313" key="6">
    <source>
        <dbReference type="Proteomes" id="UP000000738"/>
    </source>
</evidence>
<reference evidence="5 7" key="3">
    <citation type="submission" date="2018-06" db="EMBL/GenBank/DDBJ databases">
        <authorList>
            <consortium name="Pathogen Informatics"/>
            <person name="Doyle S."/>
        </authorList>
    </citation>
    <scope>NUCLEOTIDE SEQUENCE [LARGE SCALE GENOMIC DNA]</scope>
    <source>
        <strain evidence="5 7">NCTC2665</strain>
    </source>
</reference>
<feature type="signal peptide" evidence="3">
    <location>
        <begin position="1"/>
        <end position="29"/>
    </location>
</feature>
<keyword evidence="6" id="KW-1185">Reference proteome</keyword>
<keyword evidence="2" id="KW-0472">Membrane</keyword>
<evidence type="ECO:0000313" key="5">
    <source>
        <dbReference type="EMBL" id="SQG49509.1"/>
    </source>
</evidence>
<dbReference type="RefSeq" id="WP_010078810.1">
    <property type="nucleotide sequence ID" value="NC_012803.1"/>
</dbReference>
<dbReference type="PATRIC" id="fig|465515.4.peg.991"/>
<dbReference type="EMBL" id="CP001628">
    <property type="protein sequence ID" value="ACS30552.1"/>
    <property type="molecule type" value="Genomic_DNA"/>
</dbReference>
<reference evidence="4" key="1">
    <citation type="submission" date="2009-05" db="EMBL/GenBank/DDBJ databases">
        <title>Complete sequence of Micrococcus luteus NCTC 2665.</title>
        <authorList>
            <consortium name="US DOE Joint Genome Institute"/>
            <person name="Lucas S."/>
            <person name="Copeland A."/>
            <person name="Lapidus A."/>
            <person name="Glavina del Rio T."/>
            <person name="Dalin E."/>
            <person name="Tice H."/>
            <person name="Bruce D."/>
            <person name="Goodwin L."/>
            <person name="Pitluck S."/>
            <person name="Lowry S."/>
            <person name="Larimer F."/>
            <person name="Land M."/>
            <person name="Hauser L."/>
            <person name="Kyrpides N."/>
            <person name="Lykidis A."/>
            <person name="Young M."/>
            <person name="Greenblatt C."/>
        </authorList>
    </citation>
    <scope>NUCLEOTIDE SEQUENCE</scope>
    <source>
        <strain evidence="4">NCTC 2665</strain>
    </source>
</reference>
<reference evidence="6" key="2">
    <citation type="journal article" date="2010" name="J. Bacteriol.">
        <title>Genome sequence of the Fleming strain of Micrococcus luteus, a simple free-living actinobacterium.</title>
        <authorList>
            <person name="Young M."/>
            <person name="Artsatbanov V."/>
            <person name="Beller H.R."/>
            <person name="Chandra G."/>
            <person name="Chater K.F."/>
            <person name="Dover L.G."/>
            <person name="Goh E.B."/>
            <person name="Kahan T."/>
            <person name="Kaprelyants A.S."/>
            <person name="Kyrpides N."/>
            <person name="Lapidus A."/>
            <person name="Lowry S.R."/>
            <person name="Lykidis A."/>
            <person name="Mahillon J."/>
            <person name="Markowitz V."/>
            <person name="Mavromatis K."/>
            <person name="Mukamolova G.V."/>
            <person name="Oren A."/>
            <person name="Rokem J.S."/>
            <person name="Smith M.C."/>
            <person name="Young D.I."/>
            <person name="Greenblatt C.L."/>
        </authorList>
    </citation>
    <scope>NUCLEOTIDE SEQUENCE [LARGE SCALE GENOMIC DNA]</scope>
    <source>
        <strain evidence="6">ATCC 4698 / DSM 20030 / JCM 1464 / NBRC 3333 / NCIMB 9278 / NCTC 2665 / VKM Ac-2230</strain>
    </source>
</reference>
<feature type="transmembrane region" description="Helical" evidence="2">
    <location>
        <begin position="334"/>
        <end position="351"/>
    </location>
</feature>
<keyword evidence="3" id="KW-0732">Signal</keyword>
<organism evidence="4 6">
    <name type="scientific">Micrococcus luteus (strain ATCC 4698 / DSM 20030 / JCM 1464 / CCM 169 / CCUG 5858 / IAM 1056 / NBRC 3333 / NCIMB 9278 / NCTC 2665 / VKM Ac-2230)</name>
    <name type="common">Micrococcus lysodeikticus</name>
    <dbReference type="NCBI Taxonomy" id="465515"/>
    <lineage>
        <taxon>Bacteria</taxon>
        <taxon>Bacillati</taxon>
        <taxon>Actinomycetota</taxon>
        <taxon>Actinomycetes</taxon>
        <taxon>Micrococcales</taxon>
        <taxon>Micrococcaceae</taxon>
        <taxon>Micrococcus</taxon>
    </lineage>
</organism>
<evidence type="ECO:0000256" key="3">
    <source>
        <dbReference type="SAM" id="SignalP"/>
    </source>
</evidence>
<keyword evidence="2" id="KW-1133">Transmembrane helix</keyword>
<evidence type="ECO:0000313" key="4">
    <source>
        <dbReference type="EMBL" id="ACS30552.1"/>
    </source>
</evidence>
<sequence length="358" mass="36920">MRTARPTRLAAALGAGVLLTGVGATPALASPAHPAGWTAEHGLPGGSFLVASAEGETGASFGTEFEVDESDVRLTVAPALEGEARGAETEVPFTYDDELERGDFDVAAARRSLGESGTGPVVYTLYVLGGEVAALTYGPDADLTGADPGEPLRADQRHELGFHMLPTAWDTTLLAAAGERHVFISSYTGDEAAPLTLVAGPAGGRVVEVTEEETGGPRGYVYQAPEGFTGSDTVTLRATRDGVTTTRTVTVRFGDPRVDLYDWENGRIPGFVTFPVAGLFDDAAAPGQPADLGTPTSPVELETPTSPVEPETPAEPAEGEHTVPDAVETGRGPAAWPAAVAVLAAGVLAVVRRHRVAA</sequence>
<feature type="chain" id="PRO_5036437886" evidence="3">
    <location>
        <begin position="30"/>
        <end position="358"/>
    </location>
</feature>
<dbReference type="Proteomes" id="UP000000738">
    <property type="component" value="Chromosome"/>
</dbReference>
<protein>
    <submittedName>
        <fullName evidence="4">Uncharacterized protein</fullName>
    </submittedName>
</protein>
<gene>
    <name evidence="4" type="ordered locus">Mlut_10400</name>
    <name evidence="5" type="ORF">NCTC2665_02060</name>
</gene>
<dbReference type="GeneID" id="93345198"/>
<dbReference type="EMBL" id="LS483396">
    <property type="protein sequence ID" value="SQG49509.1"/>
    <property type="molecule type" value="Genomic_DNA"/>
</dbReference>
<dbReference type="AlphaFoldDB" id="C5CB19"/>
<evidence type="ECO:0000313" key="7">
    <source>
        <dbReference type="Proteomes" id="UP000248985"/>
    </source>
</evidence>